<keyword evidence="2" id="KW-0812">Transmembrane</keyword>
<feature type="transmembrane region" description="Helical" evidence="2">
    <location>
        <begin position="306"/>
        <end position="328"/>
    </location>
</feature>
<comment type="caution">
    <text evidence="3">The sequence shown here is derived from an EMBL/GenBank/DDBJ whole genome shotgun (WGS) entry which is preliminary data.</text>
</comment>
<dbReference type="RefSeq" id="XP_022479682.1">
    <property type="nucleotide sequence ID" value="XM_022613888.1"/>
</dbReference>
<feature type="transmembrane region" description="Helical" evidence="2">
    <location>
        <begin position="370"/>
        <end position="392"/>
    </location>
</feature>
<evidence type="ECO:0000313" key="3">
    <source>
        <dbReference type="EMBL" id="OHF02542.1"/>
    </source>
</evidence>
<dbReference type="GeneID" id="34555398"/>
<feature type="transmembrane region" description="Helical" evidence="2">
    <location>
        <begin position="340"/>
        <end position="358"/>
    </location>
</feature>
<dbReference type="OrthoDB" id="5233297at2759"/>
<evidence type="ECO:0000256" key="1">
    <source>
        <dbReference type="SAM" id="MobiDB-lite"/>
    </source>
</evidence>
<feature type="transmembrane region" description="Helical" evidence="2">
    <location>
        <begin position="234"/>
        <end position="252"/>
    </location>
</feature>
<accession>A0A1G4BM56</accession>
<evidence type="ECO:0000313" key="4">
    <source>
        <dbReference type="Proteomes" id="UP000176998"/>
    </source>
</evidence>
<dbReference type="AlphaFoldDB" id="A0A1G4BM56"/>
<feature type="region of interest" description="Disordered" evidence="1">
    <location>
        <begin position="1"/>
        <end position="56"/>
    </location>
</feature>
<keyword evidence="4" id="KW-1185">Reference proteome</keyword>
<name>A0A1G4BM56_9PEZI</name>
<evidence type="ECO:0000256" key="2">
    <source>
        <dbReference type="SAM" id="Phobius"/>
    </source>
</evidence>
<proteinExistence type="predicted"/>
<keyword evidence="2" id="KW-1133">Transmembrane helix</keyword>
<gene>
    <name evidence="3" type="ORF">CORC01_02237</name>
</gene>
<organism evidence="3 4">
    <name type="scientific">Colletotrichum orchidophilum</name>
    <dbReference type="NCBI Taxonomy" id="1209926"/>
    <lineage>
        <taxon>Eukaryota</taxon>
        <taxon>Fungi</taxon>
        <taxon>Dikarya</taxon>
        <taxon>Ascomycota</taxon>
        <taxon>Pezizomycotina</taxon>
        <taxon>Sordariomycetes</taxon>
        <taxon>Hypocreomycetidae</taxon>
        <taxon>Glomerellales</taxon>
        <taxon>Glomerellaceae</taxon>
        <taxon>Colletotrichum</taxon>
    </lineage>
</organism>
<dbReference type="EMBL" id="MJBS01000012">
    <property type="protein sequence ID" value="OHF02542.1"/>
    <property type="molecule type" value="Genomic_DNA"/>
</dbReference>
<keyword evidence="2" id="KW-0472">Membrane</keyword>
<reference evidence="3 4" key="1">
    <citation type="submission" date="2016-09" db="EMBL/GenBank/DDBJ databases">
        <authorList>
            <person name="Capua I."/>
            <person name="De Benedictis P."/>
            <person name="Joannis T."/>
            <person name="Lombin L.H."/>
            <person name="Cattoli G."/>
        </authorList>
    </citation>
    <scope>NUCLEOTIDE SEQUENCE [LARGE SCALE GENOMIC DNA]</scope>
    <source>
        <strain evidence="3 4">IMI 309357</strain>
    </source>
</reference>
<dbReference type="Proteomes" id="UP000176998">
    <property type="component" value="Unassembled WGS sequence"/>
</dbReference>
<sequence length="399" mass="43288">MIGTAVSRRAPSESSPGLRSTPSPAPSSPTRAPRDGASATSSRQRATRASDWKSSDSPFAQIPAASYSTLAQLYHLAQPCLCHQSRLKRLFPPVQSGFETATKVLLDGGFVQTLAIVVFAVLANHVRRMIAPALGVGAFGGPISALKLAVGSPALFLQEEIAIGFFGRAFTTKGAWKVLGDVIGGVVVDQVLHRTVEQWRAIQDHTRVAPMDPTTKERLGHADGIRANAVRKRMTAAVVVHLVWLLGCAEYFHARAAHVVAVGITYTKLLRGGPLHKQAFWEILLPSTASQSSSFAWAVGESLKVVGFHLELACFIAWSLCPLFRIAVGSSLRMNLRESRPALMVLMASWAWGTGYVTRYSNKYYIGLEMSGLLLVVWWIFAGGVSLGLYFLKARFQSQ</sequence>
<protein>
    <submittedName>
        <fullName evidence="3">Uncharacterized protein</fullName>
    </submittedName>
</protein>